<proteinExistence type="predicted"/>
<evidence type="ECO:0000256" key="3">
    <source>
        <dbReference type="SAM" id="Phobius"/>
    </source>
</evidence>
<feature type="compositionally biased region" description="Low complexity" evidence="2">
    <location>
        <begin position="128"/>
        <end position="143"/>
    </location>
</feature>
<evidence type="ECO:0000256" key="2">
    <source>
        <dbReference type="SAM" id="MobiDB-lite"/>
    </source>
</evidence>
<feature type="region of interest" description="Disordered" evidence="2">
    <location>
        <begin position="119"/>
        <end position="149"/>
    </location>
</feature>
<protein>
    <submittedName>
        <fullName evidence="6">Laminin-like protein epi-1 (Laminin alphaB) (Laminin subunit alpha epi-1)</fullName>
    </submittedName>
</protein>
<gene>
    <name evidence="4" type="ORF">C1SCF055_LOCUS8535</name>
</gene>
<feature type="compositionally biased region" description="Basic and acidic residues" evidence="2">
    <location>
        <begin position="1002"/>
        <end position="1028"/>
    </location>
</feature>
<dbReference type="EMBL" id="CAMXCT010000576">
    <property type="protein sequence ID" value="CAI3980675.1"/>
    <property type="molecule type" value="Genomic_DNA"/>
</dbReference>
<reference evidence="4" key="1">
    <citation type="submission" date="2022-10" db="EMBL/GenBank/DDBJ databases">
        <authorList>
            <person name="Chen Y."/>
            <person name="Dougan E. K."/>
            <person name="Chan C."/>
            <person name="Rhodes N."/>
            <person name="Thang M."/>
        </authorList>
    </citation>
    <scope>NUCLEOTIDE SEQUENCE</scope>
</reference>
<reference evidence="5" key="2">
    <citation type="submission" date="2024-04" db="EMBL/GenBank/DDBJ databases">
        <authorList>
            <person name="Chen Y."/>
            <person name="Shah S."/>
            <person name="Dougan E. K."/>
            <person name="Thang M."/>
            <person name="Chan C."/>
        </authorList>
    </citation>
    <scope>NUCLEOTIDE SEQUENCE [LARGE SCALE GENOMIC DNA]</scope>
</reference>
<evidence type="ECO:0000313" key="7">
    <source>
        <dbReference type="Proteomes" id="UP001152797"/>
    </source>
</evidence>
<feature type="coiled-coil region" evidence="1">
    <location>
        <begin position="512"/>
        <end position="539"/>
    </location>
</feature>
<dbReference type="Proteomes" id="UP001152797">
    <property type="component" value="Unassembled WGS sequence"/>
</dbReference>
<feature type="compositionally biased region" description="Basic and acidic residues" evidence="2">
    <location>
        <begin position="931"/>
        <end position="960"/>
    </location>
</feature>
<dbReference type="AlphaFoldDB" id="A0A9P1FNC0"/>
<feature type="coiled-coil region" evidence="1">
    <location>
        <begin position="632"/>
        <end position="726"/>
    </location>
</feature>
<feature type="coiled-coil region" evidence="1">
    <location>
        <begin position="752"/>
        <end position="789"/>
    </location>
</feature>
<feature type="region of interest" description="Disordered" evidence="2">
    <location>
        <begin position="1002"/>
        <end position="1057"/>
    </location>
</feature>
<evidence type="ECO:0000313" key="5">
    <source>
        <dbReference type="EMBL" id="CAL1134050.1"/>
    </source>
</evidence>
<organism evidence="4">
    <name type="scientific">Cladocopium goreaui</name>
    <dbReference type="NCBI Taxonomy" id="2562237"/>
    <lineage>
        <taxon>Eukaryota</taxon>
        <taxon>Sar</taxon>
        <taxon>Alveolata</taxon>
        <taxon>Dinophyceae</taxon>
        <taxon>Suessiales</taxon>
        <taxon>Symbiodiniaceae</taxon>
        <taxon>Cladocopium</taxon>
    </lineage>
</organism>
<keyword evidence="1" id="KW-0175">Coiled coil</keyword>
<comment type="caution">
    <text evidence="4">The sequence shown here is derived from an EMBL/GenBank/DDBJ whole genome shotgun (WGS) entry which is preliminary data.</text>
</comment>
<keyword evidence="3" id="KW-0812">Transmembrane</keyword>
<keyword evidence="3" id="KW-1133">Transmembrane helix</keyword>
<feature type="transmembrane region" description="Helical" evidence="3">
    <location>
        <begin position="1081"/>
        <end position="1102"/>
    </location>
</feature>
<feature type="region of interest" description="Disordered" evidence="2">
    <location>
        <begin position="576"/>
        <end position="604"/>
    </location>
</feature>
<dbReference type="EMBL" id="CAMXCT030000576">
    <property type="protein sequence ID" value="CAL4767987.1"/>
    <property type="molecule type" value="Genomic_DNA"/>
</dbReference>
<sequence length="1155" mass="129142">MPVRAVDDWEGASHKTVRPATSEVGINSKWGGLCALAAWLIAKPVLPGRSSLLRRPPFAALLVRILPGRMRWIGAVHQKKQRQRYLGNDSDGNCEAKCINMSQTLQECQAAGMLASPAKESVNTSRQASKASKASKASNSSSNVTALEQQLRDSEAKAVVAQELEEQEKELLIKTIARAKEAEVTVQREKKEIASESKEAQQAIQRQQELEEKLRKALASLRQSHEHGQMVEKKEKADLARAKSLEEEVTEVQKQLELEKRNSSRAIANASEEGLKANRLRQEVLKLAQELATAKKDVAWAKKKGEAAGERLNKEEHEAHLALVNQTQETLAAKKEAERAEGATQKALKELRTMELALKHARSQRYAAEENATKLMKEESMVEKELRRGRIQARADAQHMQSAEANASQEHRAADLAQKALDKERQQFQKAKSQLDRANSIARTSAKLEQAAKEKEQETEKQLSIEQQRFEAENQTAHQLMFNTTRLKKELEQTLNASKHEATRNHALAELLRGAHAAVAKAESDAEKAKNRSVQLEEKANTTAKWAKLAVANATDAASKALAGKRQAMASMTKLKQDVRTARSDVHKEEEAAKRREEEDRREAALANSTVASLRDDVKADKHHMKLAFSNISILRREVQDLQGNLTASRREAAANERAAEMKAKHVKVLADNAAKEKQEALAAEHEAEDKQKTMFKRYVTLNKSVKRLEEELLKAERVGTKANQSEEIAEKHLSKEEKNEAHLNQSIVFMTKRLEMEAQQLRAAHEQAKEAGKEADLEKQKRQKVEKQFTKQEDIDRHRVEQLQKQLSVATVALQTAHAKEHGAEDQIRSLNATIAKGMARLKAETRGEKASEENATKLAESLESVRKQNTNLTRQVKAGRAAQRDLETSKDKVIEDGEKEVKELKDKEERQDQLTKKLQHQLSVSRQQEAADQKAAKDAQQAEHREDSELHAAEAHAQRAAELVQQVLQGHPGHKGQNATGVATTAEVVNLTGALLQLRGKEREAEKEKDLAQKEMAREKDREKAAELNQTKALKAMRSKERSARTALANATSETQGREQQIISLQRSLHSAKEREAELLPLLLCLVCVLLAFALTVCFLRRHFLAQRAQQFETILRLSVERLKALKMLEDATVPLLSNNGSSTPAKDKLADP</sequence>
<evidence type="ECO:0000313" key="4">
    <source>
        <dbReference type="EMBL" id="CAI3980675.1"/>
    </source>
</evidence>
<keyword evidence="3" id="KW-0472">Membrane</keyword>
<feature type="compositionally biased region" description="Basic and acidic residues" evidence="2">
    <location>
        <begin position="845"/>
        <end position="857"/>
    </location>
</feature>
<name>A0A9P1FNC0_9DINO</name>
<feature type="compositionally biased region" description="Basic and acidic residues" evidence="2">
    <location>
        <begin position="884"/>
        <end position="917"/>
    </location>
</feature>
<accession>A0A9P1FNC0</accession>
<dbReference type="EMBL" id="CAMXCT020000576">
    <property type="protein sequence ID" value="CAL1134050.1"/>
    <property type="molecule type" value="Genomic_DNA"/>
</dbReference>
<feature type="coiled-coil region" evidence="1">
    <location>
        <begin position="414"/>
        <end position="473"/>
    </location>
</feature>
<evidence type="ECO:0000313" key="6">
    <source>
        <dbReference type="EMBL" id="CAL4767987.1"/>
    </source>
</evidence>
<feature type="region of interest" description="Disordered" evidence="2">
    <location>
        <begin position="845"/>
        <end position="960"/>
    </location>
</feature>
<keyword evidence="7" id="KW-1185">Reference proteome</keyword>
<evidence type="ECO:0000256" key="1">
    <source>
        <dbReference type="SAM" id="Coils"/>
    </source>
</evidence>